<dbReference type="Gene3D" id="3.40.50.720">
    <property type="entry name" value="NAD(P)-binding Rossmann-like Domain"/>
    <property type="match status" value="1"/>
</dbReference>
<feature type="domain" description="NAD-dependent epimerase/dehydratase" evidence="3">
    <location>
        <begin position="3"/>
        <end position="222"/>
    </location>
</feature>
<reference evidence="4 5" key="1">
    <citation type="submission" date="2024-09" db="EMBL/GenBank/DDBJ databases">
        <authorList>
            <person name="Sun Q."/>
            <person name="Mori K."/>
        </authorList>
    </citation>
    <scope>NUCLEOTIDE SEQUENCE [LARGE SCALE GENOMIC DNA]</scope>
    <source>
        <strain evidence="4 5">NCAIM B.01794</strain>
    </source>
</reference>
<name>A0ABV6SQJ5_AZOPA</name>
<evidence type="ECO:0000259" key="3">
    <source>
        <dbReference type="Pfam" id="PF01370"/>
    </source>
</evidence>
<proteinExistence type="inferred from homology"/>
<evidence type="ECO:0000313" key="4">
    <source>
        <dbReference type="EMBL" id="MFC0711803.1"/>
    </source>
</evidence>
<evidence type="ECO:0000313" key="5">
    <source>
        <dbReference type="Proteomes" id="UP001589891"/>
    </source>
</evidence>
<dbReference type="EMBL" id="JBHLSS010000134">
    <property type="protein sequence ID" value="MFC0711803.1"/>
    <property type="molecule type" value="Genomic_DNA"/>
</dbReference>
<dbReference type="RefSeq" id="WP_376948851.1">
    <property type="nucleotide sequence ID" value="NZ_CP171449.1"/>
</dbReference>
<keyword evidence="5" id="KW-1185">Reference proteome</keyword>
<accession>A0ABV6SQJ5</accession>
<dbReference type="SUPFAM" id="SSF51735">
    <property type="entry name" value="NAD(P)-binding Rossmann-fold domains"/>
    <property type="match status" value="1"/>
</dbReference>
<evidence type="ECO:0000256" key="1">
    <source>
        <dbReference type="ARBA" id="ARBA00005125"/>
    </source>
</evidence>
<dbReference type="InterPro" id="IPR036291">
    <property type="entry name" value="NAD(P)-bd_dom_sf"/>
</dbReference>
<evidence type="ECO:0000256" key="2">
    <source>
        <dbReference type="ARBA" id="ARBA00007637"/>
    </source>
</evidence>
<dbReference type="Proteomes" id="UP001589891">
    <property type="component" value="Unassembled WGS sequence"/>
</dbReference>
<dbReference type="PANTHER" id="PTHR43000">
    <property type="entry name" value="DTDP-D-GLUCOSE 4,6-DEHYDRATASE-RELATED"/>
    <property type="match status" value="1"/>
</dbReference>
<comment type="similarity">
    <text evidence="2">Belongs to the NAD(P)-dependent epimerase/dehydratase family.</text>
</comment>
<comment type="caution">
    <text evidence="4">The sequence shown here is derived from an EMBL/GenBank/DDBJ whole genome shotgun (WGS) entry which is preliminary data.</text>
</comment>
<dbReference type="Pfam" id="PF01370">
    <property type="entry name" value="Epimerase"/>
    <property type="match status" value="1"/>
</dbReference>
<comment type="pathway">
    <text evidence="1">Bacterial outer membrane biogenesis; LPS O-antigen biosynthesis.</text>
</comment>
<gene>
    <name evidence="4" type="ORF">ACFFGX_20380</name>
</gene>
<dbReference type="InterPro" id="IPR001509">
    <property type="entry name" value="Epimerase_deHydtase"/>
</dbReference>
<protein>
    <submittedName>
        <fullName evidence="4">NAD-dependent epimerase/dehydratase family protein</fullName>
    </submittedName>
</protein>
<organism evidence="4 5">
    <name type="scientific">Azorhizophilus paspali</name>
    <name type="common">Azotobacter paspali</name>
    <dbReference type="NCBI Taxonomy" id="69963"/>
    <lineage>
        <taxon>Bacteria</taxon>
        <taxon>Pseudomonadati</taxon>
        <taxon>Pseudomonadota</taxon>
        <taxon>Gammaproteobacteria</taxon>
        <taxon>Pseudomonadales</taxon>
        <taxon>Pseudomonadaceae</taxon>
        <taxon>Azorhizophilus</taxon>
    </lineage>
</organism>
<sequence>MRVLLTGGSGFIGRYVLDSLQRRRIPTVAVGRCGLVLRADSIEADLLEVGDFSRLLDQAQATHLLHLAWYAEHGKYWASPLNLRWVDATTRLVEAFCGAGGRHVVVAGTCAEYDWSHGYCREDSTPLVPSTLYGTAKDATRRLVAAVCESYQVPCAWGRIFLPFGTGEASSRLVPSLINVLQGRRMPFAVNFRAYRDFLHVFDVAEGLVSLLLANAHGVYNISSGQPIQLAAIVTEIAHLCQADPQVVLELASERPSGPPLLVGESLKLRALGWMPQIPLMQGLARSVQEWAA</sequence>